<reference evidence="5 6" key="2">
    <citation type="journal article" date="2009" name="PLoS ONE">
        <title>An integrated genetic and cytogenetic map of the cucumber genome.</title>
        <authorList>
            <person name="Ren Y."/>
            <person name="Zhang Z."/>
            <person name="Liu J."/>
            <person name="Staub J.E."/>
            <person name="Han Y."/>
            <person name="Cheng Z."/>
            <person name="Li X."/>
            <person name="Lu J."/>
            <person name="Miao H."/>
            <person name="Kang H."/>
            <person name="Xie B."/>
            <person name="Gu X."/>
            <person name="Wang X."/>
            <person name="Du Y."/>
            <person name="Jin W."/>
            <person name="Huang S."/>
        </authorList>
    </citation>
    <scope>NUCLEOTIDE SEQUENCE [LARGE SCALE GENOMIC DNA]</scope>
    <source>
        <strain evidence="6">cv. 9930</strain>
    </source>
</reference>
<feature type="region of interest" description="Disordered" evidence="3">
    <location>
        <begin position="181"/>
        <end position="222"/>
    </location>
</feature>
<dbReference type="AlphaFoldDB" id="A0A0A0K6X7"/>
<keyword evidence="2" id="KW-0539">Nucleus</keyword>
<dbReference type="PANTHER" id="PTHR33077:SF52">
    <property type="entry name" value="PROTEIN TIFY 11D"/>
    <property type="match status" value="1"/>
</dbReference>
<dbReference type="SMR" id="A0A0A0K6X7"/>
<organism evidence="5 6">
    <name type="scientific">Cucumis sativus</name>
    <name type="common">Cucumber</name>
    <dbReference type="NCBI Taxonomy" id="3659"/>
    <lineage>
        <taxon>Eukaryota</taxon>
        <taxon>Viridiplantae</taxon>
        <taxon>Streptophyta</taxon>
        <taxon>Embryophyta</taxon>
        <taxon>Tracheophyta</taxon>
        <taxon>Spermatophyta</taxon>
        <taxon>Magnoliopsida</taxon>
        <taxon>eudicotyledons</taxon>
        <taxon>Gunneridae</taxon>
        <taxon>Pentapetalae</taxon>
        <taxon>rosids</taxon>
        <taxon>fabids</taxon>
        <taxon>Cucurbitales</taxon>
        <taxon>Cucurbitaceae</taxon>
        <taxon>Benincaseae</taxon>
        <taxon>Cucumis</taxon>
    </lineage>
</organism>
<feature type="region of interest" description="Disordered" evidence="3">
    <location>
        <begin position="239"/>
        <end position="295"/>
    </location>
</feature>
<dbReference type="PROSITE" id="PS51320">
    <property type="entry name" value="TIFY"/>
    <property type="match status" value="1"/>
</dbReference>
<feature type="compositionally biased region" description="Low complexity" evidence="3">
    <location>
        <begin position="254"/>
        <end position="275"/>
    </location>
</feature>
<proteinExistence type="inferred from homology"/>
<dbReference type="GO" id="GO:2000022">
    <property type="term" value="P:regulation of jasmonic acid mediated signaling pathway"/>
    <property type="evidence" value="ECO:0000318"/>
    <property type="project" value="GO_Central"/>
</dbReference>
<protein>
    <recommendedName>
        <fullName evidence="2">Protein TIFY</fullName>
    </recommendedName>
    <alternativeName>
        <fullName evidence="2">Jasmonate ZIM domain-containing protein</fullName>
    </alternativeName>
</protein>
<comment type="function">
    <text evidence="2">Repressor of jasmonate responses.</text>
</comment>
<reference evidence="5 6" key="3">
    <citation type="journal article" date="2010" name="BMC Genomics">
        <title>Transcriptome sequencing and comparative analysis of cucumber flowers with different sex types.</title>
        <authorList>
            <person name="Guo S."/>
            <person name="Zheng Y."/>
            <person name="Joung J.G."/>
            <person name="Liu S."/>
            <person name="Zhang Z."/>
            <person name="Crasta O.R."/>
            <person name="Sobral B.W."/>
            <person name="Xu Y."/>
            <person name="Huang S."/>
            <person name="Fei Z."/>
        </authorList>
    </citation>
    <scope>NUCLEOTIDE SEQUENCE [LARGE SCALE GENOMIC DNA]</scope>
    <source>
        <strain evidence="6">cv. 9930</strain>
    </source>
</reference>
<feature type="compositionally biased region" description="Polar residues" evidence="3">
    <location>
        <begin position="74"/>
        <end position="85"/>
    </location>
</feature>
<dbReference type="Pfam" id="PF06200">
    <property type="entry name" value="tify"/>
    <property type="match status" value="1"/>
</dbReference>
<dbReference type="KEGG" id="csv:101207496"/>
<reference evidence="5 6" key="1">
    <citation type="journal article" date="2009" name="Nat. Genet.">
        <title>The genome of the cucumber, Cucumis sativus L.</title>
        <authorList>
            <person name="Huang S."/>
            <person name="Li R."/>
            <person name="Zhang Z."/>
            <person name="Li L."/>
            <person name="Gu X."/>
            <person name="Fan W."/>
            <person name="Lucas W.J."/>
            <person name="Wang X."/>
            <person name="Xie B."/>
            <person name="Ni P."/>
            <person name="Ren Y."/>
            <person name="Zhu H."/>
            <person name="Li J."/>
            <person name="Lin K."/>
            <person name="Jin W."/>
            <person name="Fei Z."/>
            <person name="Li G."/>
            <person name="Staub J."/>
            <person name="Kilian A."/>
            <person name="van der Vossen E.A."/>
            <person name="Wu Y."/>
            <person name="Guo J."/>
            <person name="He J."/>
            <person name="Jia Z."/>
            <person name="Ren Y."/>
            <person name="Tian G."/>
            <person name="Lu Y."/>
            <person name="Ruan J."/>
            <person name="Qian W."/>
            <person name="Wang M."/>
            <person name="Huang Q."/>
            <person name="Li B."/>
            <person name="Xuan Z."/>
            <person name="Cao J."/>
            <person name="Asan"/>
            <person name="Wu Z."/>
            <person name="Zhang J."/>
            <person name="Cai Q."/>
            <person name="Bai Y."/>
            <person name="Zhao B."/>
            <person name="Han Y."/>
            <person name="Li Y."/>
            <person name="Li X."/>
            <person name="Wang S."/>
            <person name="Shi Q."/>
            <person name="Liu S."/>
            <person name="Cho W.K."/>
            <person name="Kim J.Y."/>
            <person name="Xu Y."/>
            <person name="Heller-Uszynska K."/>
            <person name="Miao H."/>
            <person name="Cheng Z."/>
            <person name="Zhang S."/>
            <person name="Wu J."/>
            <person name="Yang Y."/>
            <person name="Kang H."/>
            <person name="Li M."/>
            <person name="Liang H."/>
            <person name="Ren X."/>
            <person name="Shi Z."/>
            <person name="Wen M."/>
            <person name="Jian M."/>
            <person name="Yang H."/>
            <person name="Zhang G."/>
            <person name="Yang Z."/>
            <person name="Chen R."/>
            <person name="Liu S."/>
            <person name="Li J."/>
            <person name="Ma L."/>
            <person name="Liu H."/>
            <person name="Zhou Y."/>
            <person name="Zhao J."/>
            <person name="Fang X."/>
            <person name="Li G."/>
            <person name="Fang L."/>
            <person name="Li Y."/>
            <person name="Liu D."/>
            <person name="Zheng H."/>
            <person name="Zhang Y."/>
            <person name="Qin N."/>
            <person name="Li Z."/>
            <person name="Yang G."/>
            <person name="Yang S."/>
            <person name="Bolund L."/>
            <person name="Kristiansen K."/>
            <person name="Zheng H."/>
            <person name="Li S."/>
            <person name="Zhang X."/>
            <person name="Yang H."/>
            <person name="Wang J."/>
            <person name="Sun R."/>
            <person name="Zhang B."/>
            <person name="Jiang S."/>
            <person name="Wang J."/>
            <person name="Du Y."/>
            <person name="Li S."/>
        </authorList>
    </citation>
    <scope>NUCLEOTIDE SEQUENCE [LARGE SCALE GENOMIC DNA]</scope>
    <source>
        <strain evidence="6">cv. 9930</strain>
    </source>
</reference>
<dbReference type="OMA" id="RHNDASM"/>
<comment type="domain">
    <text evidence="2">The jas domain is required for interaction with COI1.</text>
</comment>
<dbReference type="GO" id="GO:0031347">
    <property type="term" value="P:regulation of defense response"/>
    <property type="evidence" value="ECO:0000318"/>
    <property type="project" value="GO_Central"/>
</dbReference>
<dbReference type="PANTHER" id="PTHR33077">
    <property type="entry name" value="PROTEIN TIFY 4A-RELATED-RELATED"/>
    <property type="match status" value="1"/>
</dbReference>
<accession>A0A0A0K6X7</accession>
<reference evidence="5 6" key="4">
    <citation type="journal article" date="2011" name="BMC Genomics">
        <title>RNA-Seq improves annotation of protein-coding genes in the cucumber genome.</title>
        <authorList>
            <person name="Li Z."/>
            <person name="Zhang Z."/>
            <person name="Yan P."/>
            <person name="Huang S."/>
            <person name="Fei Z."/>
            <person name="Lin K."/>
        </authorList>
    </citation>
    <scope>NUCLEOTIDE SEQUENCE [LARGE SCALE GENOMIC DNA]</scope>
    <source>
        <strain evidence="6">cv. 9930</strain>
    </source>
</reference>
<dbReference type="STRING" id="3659.A0A0A0K6X7"/>
<dbReference type="Gramene" id="KGN45470">
    <property type="protein sequence ID" value="KGN45470"/>
    <property type="gene ID" value="Csa_7G448810"/>
</dbReference>
<name>A0A0A0K6X7_CUCSA</name>
<gene>
    <name evidence="5" type="ORF">Csa_7G448810</name>
</gene>
<evidence type="ECO:0000256" key="1">
    <source>
        <dbReference type="ARBA" id="ARBA00008614"/>
    </source>
</evidence>
<evidence type="ECO:0000256" key="2">
    <source>
        <dbReference type="RuleBase" id="RU369065"/>
    </source>
</evidence>
<dbReference type="Proteomes" id="UP000029981">
    <property type="component" value="Chromosome 7"/>
</dbReference>
<dbReference type="Pfam" id="PF09425">
    <property type="entry name" value="Jas_motif"/>
    <property type="match status" value="1"/>
</dbReference>
<dbReference type="EMBL" id="CM002928">
    <property type="protein sequence ID" value="KGN45470.1"/>
    <property type="molecule type" value="Genomic_DNA"/>
</dbReference>
<evidence type="ECO:0000313" key="6">
    <source>
        <dbReference type="Proteomes" id="UP000029981"/>
    </source>
</evidence>
<dbReference type="OrthoDB" id="1937734at2759"/>
<dbReference type="InterPro" id="IPR040390">
    <property type="entry name" value="TIFY/JAZ"/>
</dbReference>
<dbReference type="InterPro" id="IPR010399">
    <property type="entry name" value="Tify_dom"/>
</dbReference>
<dbReference type="GO" id="GO:0009611">
    <property type="term" value="P:response to wounding"/>
    <property type="evidence" value="ECO:0000318"/>
    <property type="project" value="GO_Central"/>
</dbReference>
<comment type="similarity">
    <text evidence="1 2">Belongs to the TIFY/JAZ family.</text>
</comment>
<evidence type="ECO:0000259" key="4">
    <source>
        <dbReference type="PROSITE" id="PS51320"/>
    </source>
</evidence>
<dbReference type="GO" id="GO:0005634">
    <property type="term" value="C:nucleus"/>
    <property type="evidence" value="ECO:0000318"/>
    <property type="project" value="GO_Central"/>
</dbReference>
<sequence length="295" mass="32092">MSNTSDAGGGGRLSDRQQLAKRLEKSNFAQTCNLLSQFLKEKRTLVDLSADMAPRKKPRDELEKAKPPLPLPPSTANTDNSSDASRQQKDTLPKFVGFPSSGFFSNAINKGEFRKPATPEPTTAQMTIFYAGKVLVYDDFPNQRAKEIMALADKGSRGSTTTAAASPAAVTPNRFFSALEKSNSNSPTCEPNVVSKTPAPVKAAPEQQLKPQTEVKKSSDLPIARRASLHRFLEKRKDRAVIRAPYQVNQQPESASKASGSNSASEPEPVSMPVPELEPEAEAEEGFPRHLDLNL</sequence>
<dbReference type="SMART" id="SM00979">
    <property type="entry name" value="TIFY"/>
    <property type="match status" value="1"/>
</dbReference>
<feature type="domain" description="Tify" evidence="4">
    <location>
        <begin position="119"/>
        <end position="154"/>
    </location>
</feature>
<dbReference type="InterPro" id="IPR018467">
    <property type="entry name" value="CCT_CS"/>
</dbReference>
<keyword evidence="2" id="KW-1184">Jasmonic acid signaling pathway</keyword>
<feature type="compositionally biased region" description="Basic and acidic residues" evidence="3">
    <location>
        <begin position="286"/>
        <end position="295"/>
    </location>
</feature>
<dbReference type="eggNOG" id="ENOG502S4J6">
    <property type="taxonomic scope" value="Eukaryota"/>
</dbReference>
<feature type="region of interest" description="Disordered" evidence="3">
    <location>
        <begin position="46"/>
        <end position="92"/>
    </location>
</feature>
<keyword evidence="6" id="KW-1185">Reference proteome</keyword>
<evidence type="ECO:0000313" key="5">
    <source>
        <dbReference type="EMBL" id="KGN45470.1"/>
    </source>
</evidence>
<comment type="subcellular location">
    <subcellularLocation>
        <location evidence="2">Nucleus</location>
    </subcellularLocation>
</comment>
<evidence type="ECO:0000256" key="3">
    <source>
        <dbReference type="SAM" id="MobiDB-lite"/>
    </source>
</evidence>